<keyword evidence="1" id="KW-0732">Signal</keyword>
<reference evidence="3 4" key="1">
    <citation type="journal article" date="2016" name="Nat. Commun.">
        <title>Thousands of microbial genomes shed light on interconnected biogeochemical processes in an aquifer system.</title>
        <authorList>
            <person name="Anantharaman K."/>
            <person name="Brown C.T."/>
            <person name="Hug L.A."/>
            <person name="Sharon I."/>
            <person name="Castelle C.J."/>
            <person name="Probst A.J."/>
            <person name="Thomas B.C."/>
            <person name="Singh A."/>
            <person name="Wilkins M.J."/>
            <person name="Karaoz U."/>
            <person name="Brodie E.L."/>
            <person name="Williams K.H."/>
            <person name="Hubbard S.S."/>
            <person name="Banfield J.F."/>
        </authorList>
    </citation>
    <scope>NUCLEOTIDE SEQUENCE [LARGE SCALE GENOMIC DNA]</scope>
</reference>
<dbReference type="Proteomes" id="UP000176501">
    <property type="component" value="Unassembled WGS sequence"/>
</dbReference>
<dbReference type="EMBL" id="MGFE01000020">
    <property type="protein sequence ID" value="OGL98343.1"/>
    <property type="molecule type" value="Genomic_DNA"/>
</dbReference>
<dbReference type="PROSITE" id="PS51782">
    <property type="entry name" value="LYSM"/>
    <property type="match status" value="1"/>
</dbReference>
<accession>A0A1F7W6A2</accession>
<sequence>MKSLMLGLLTTTLLLTPAMAVFADGNSQNYTVQKGDSLWEIAESQLGSPWCWTLIASIPENDLDYQGLLYAGDTITLPSVEDCNAIIHSLSVDAPQVSETVLVYLPNQPWHEKNLVIGDYIERTYRDVAHMQSYSKYDDMDVNDPSLYRERDGNIWYVVHDSERGQAWDYVDHVLKNDATGSVFYRARDIRGEWYIVKNEVVTKLSFEPKELYLNPSLDDVFAFTPPYSSTTEQNETHLWSPIEEWTIPVKAVPVAVDPIGHVLFRAEKTVAVHTLNADGTIIDVCSSSVCSFEYTYWLNGKQVASATSQMVPMFSDSDVPVKKPFFYESAEKAFKYYGVFGRPSFDDAGNLVFYVVTDTKVTKRVYEVK</sequence>
<gene>
    <name evidence="3" type="ORF">A2304_01445</name>
</gene>
<evidence type="ECO:0000256" key="1">
    <source>
        <dbReference type="SAM" id="SignalP"/>
    </source>
</evidence>
<feature type="signal peptide" evidence="1">
    <location>
        <begin position="1"/>
        <end position="23"/>
    </location>
</feature>
<dbReference type="AlphaFoldDB" id="A0A1F7W6A2"/>
<evidence type="ECO:0000313" key="4">
    <source>
        <dbReference type="Proteomes" id="UP000176501"/>
    </source>
</evidence>
<dbReference type="InterPro" id="IPR018392">
    <property type="entry name" value="LysM"/>
</dbReference>
<comment type="caution">
    <text evidence="3">The sequence shown here is derived from an EMBL/GenBank/DDBJ whole genome shotgun (WGS) entry which is preliminary data.</text>
</comment>
<dbReference type="CDD" id="cd00118">
    <property type="entry name" value="LysM"/>
    <property type="match status" value="1"/>
</dbReference>
<evidence type="ECO:0000259" key="2">
    <source>
        <dbReference type="PROSITE" id="PS51782"/>
    </source>
</evidence>
<dbReference type="Gene3D" id="3.10.350.10">
    <property type="entry name" value="LysM domain"/>
    <property type="match status" value="1"/>
</dbReference>
<evidence type="ECO:0000313" key="3">
    <source>
        <dbReference type="EMBL" id="OGL98343.1"/>
    </source>
</evidence>
<name>A0A1F7W6A2_9BACT</name>
<dbReference type="InterPro" id="IPR036779">
    <property type="entry name" value="LysM_dom_sf"/>
</dbReference>
<protein>
    <recommendedName>
        <fullName evidence="2">LysM domain-containing protein</fullName>
    </recommendedName>
</protein>
<proteinExistence type="predicted"/>
<organism evidence="3 4">
    <name type="scientific">Candidatus Uhrbacteria bacterium RIFOXYB2_FULL_57_15</name>
    <dbReference type="NCBI Taxonomy" id="1802422"/>
    <lineage>
        <taxon>Bacteria</taxon>
        <taxon>Candidatus Uhriibacteriota</taxon>
    </lineage>
</organism>
<feature type="domain" description="LysM" evidence="2">
    <location>
        <begin position="28"/>
        <end position="77"/>
    </location>
</feature>
<dbReference type="Pfam" id="PF01476">
    <property type="entry name" value="LysM"/>
    <property type="match status" value="1"/>
</dbReference>
<feature type="chain" id="PRO_5009533300" description="LysM domain-containing protein" evidence="1">
    <location>
        <begin position="24"/>
        <end position="370"/>
    </location>
</feature>